<comment type="subcellular location">
    <subcellularLocation>
        <location evidence="1">Membrane</location>
        <topology evidence="1">Multi-pass membrane protein</topology>
    </subcellularLocation>
</comment>
<name>B1ZVJ1_OPITP</name>
<feature type="transmembrane region" description="Helical" evidence="5">
    <location>
        <begin position="125"/>
        <end position="143"/>
    </location>
</feature>
<evidence type="ECO:0000256" key="3">
    <source>
        <dbReference type="ARBA" id="ARBA00022989"/>
    </source>
</evidence>
<keyword evidence="2 5" id="KW-0812">Transmembrane</keyword>
<dbReference type="GO" id="GO:0016020">
    <property type="term" value="C:membrane"/>
    <property type="evidence" value="ECO:0007669"/>
    <property type="project" value="UniProtKB-SubCell"/>
</dbReference>
<feature type="domain" description="Peptidase S54 rhomboid" evidence="6">
    <location>
        <begin position="32"/>
        <end position="172"/>
    </location>
</feature>
<dbReference type="EMBL" id="CP001032">
    <property type="protein sequence ID" value="ACB74088.1"/>
    <property type="molecule type" value="Genomic_DNA"/>
</dbReference>
<keyword evidence="4 5" id="KW-0472">Membrane</keyword>
<protein>
    <submittedName>
        <fullName evidence="7">Rhomboid family protein</fullName>
    </submittedName>
</protein>
<dbReference type="Pfam" id="PF01694">
    <property type="entry name" value="Rhomboid"/>
    <property type="match status" value="1"/>
</dbReference>
<dbReference type="InterPro" id="IPR022764">
    <property type="entry name" value="Peptidase_S54_rhomboid_dom"/>
</dbReference>
<evidence type="ECO:0000256" key="5">
    <source>
        <dbReference type="SAM" id="Phobius"/>
    </source>
</evidence>
<evidence type="ECO:0000256" key="2">
    <source>
        <dbReference type="ARBA" id="ARBA00022692"/>
    </source>
</evidence>
<feature type="transmembrane region" description="Helical" evidence="5">
    <location>
        <begin position="155"/>
        <end position="175"/>
    </location>
</feature>
<organism evidence="7 8">
    <name type="scientific">Opitutus terrae (strain DSM 11246 / JCM 15787 / PB90-1)</name>
    <dbReference type="NCBI Taxonomy" id="452637"/>
    <lineage>
        <taxon>Bacteria</taxon>
        <taxon>Pseudomonadati</taxon>
        <taxon>Verrucomicrobiota</taxon>
        <taxon>Opitutia</taxon>
        <taxon>Opitutales</taxon>
        <taxon>Opitutaceae</taxon>
        <taxon>Opitutus</taxon>
    </lineage>
</organism>
<feature type="transmembrane region" description="Helical" evidence="5">
    <location>
        <begin position="44"/>
        <end position="64"/>
    </location>
</feature>
<dbReference type="OrthoDB" id="196054at2"/>
<proteinExistence type="predicted"/>
<reference evidence="7 8" key="1">
    <citation type="journal article" date="2011" name="J. Bacteriol.">
        <title>Genome sequence of the verrucomicrobium Opitutus terrae PB90-1, an abundant inhabitant of rice paddy soil ecosystems.</title>
        <authorList>
            <person name="van Passel M.W."/>
            <person name="Kant R."/>
            <person name="Palva A."/>
            <person name="Copeland A."/>
            <person name="Lucas S."/>
            <person name="Lapidus A."/>
            <person name="Glavina del Rio T."/>
            <person name="Pitluck S."/>
            <person name="Goltsman E."/>
            <person name="Clum A."/>
            <person name="Sun H."/>
            <person name="Schmutz J."/>
            <person name="Larimer F.W."/>
            <person name="Land M.L."/>
            <person name="Hauser L."/>
            <person name="Kyrpides N."/>
            <person name="Mikhailova N."/>
            <person name="Richardson P.P."/>
            <person name="Janssen P.H."/>
            <person name="de Vos W.M."/>
            <person name="Smidt H."/>
        </authorList>
    </citation>
    <scope>NUCLEOTIDE SEQUENCE [LARGE SCALE GENOMIC DNA]</scope>
    <source>
        <strain evidence="8">DSM 11246 / JCM 15787 / PB90-1</strain>
    </source>
</reference>
<dbReference type="InterPro" id="IPR035952">
    <property type="entry name" value="Rhomboid-like_sf"/>
</dbReference>
<dbReference type="HOGENOM" id="CLU_1426510_0_0_0"/>
<dbReference type="Proteomes" id="UP000007013">
    <property type="component" value="Chromosome"/>
</dbReference>
<evidence type="ECO:0000259" key="6">
    <source>
        <dbReference type="Pfam" id="PF01694"/>
    </source>
</evidence>
<dbReference type="SUPFAM" id="SSF144091">
    <property type="entry name" value="Rhomboid-like"/>
    <property type="match status" value="1"/>
</dbReference>
<dbReference type="AlphaFoldDB" id="B1ZVJ1"/>
<keyword evidence="3 5" id="KW-1133">Transmembrane helix</keyword>
<keyword evidence="8" id="KW-1185">Reference proteome</keyword>
<dbReference type="InterPro" id="IPR023826">
    <property type="entry name" value="Rhom-like_SP_proteobac"/>
</dbReference>
<evidence type="ECO:0000256" key="4">
    <source>
        <dbReference type="ARBA" id="ARBA00023136"/>
    </source>
</evidence>
<dbReference type="Gene3D" id="1.20.1540.10">
    <property type="entry name" value="Rhomboid-like"/>
    <property type="match status" value="1"/>
</dbReference>
<sequence>MTVAFALAALTLRFWPGAEAALGYERAQIAAAQYWRLWTAHLVHFSWSHLFWNLLVFVPAGLWAERLLPDRLRLLLLLGPALIGVALYGLDPGLARYAGLSGVVAGVVAFLALVQLRRGTSDRWFWRSVLLLLVAKIGLEFALSEPLFARFAETGVRAVPLAHAAGVLGAGLILFGRRRRR</sequence>
<dbReference type="GO" id="GO:0004252">
    <property type="term" value="F:serine-type endopeptidase activity"/>
    <property type="evidence" value="ECO:0007669"/>
    <property type="project" value="InterPro"/>
</dbReference>
<dbReference type="STRING" id="452637.Oter_0800"/>
<evidence type="ECO:0000313" key="7">
    <source>
        <dbReference type="EMBL" id="ACB74088.1"/>
    </source>
</evidence>
<dbReference type="eggNOG" id="COG0705">
    <property type="taxonomic scope" value="Bacteria"/>
</dbReference>
<feature type="transmembrane region" description="Helical" evidence="5">
    <location>
        <begin position="94"/>
        <end position="113"/>
    </location>
</feature>
<evidence type="ECO:0000313" key="8">
    <source>
        <dbReference type="Proteomes" id="UP000007013"/>
    </source>
</evidence>
<feature type="transmembrane region" description="Helical" evidence="5">
    <location>
        <begin position="71"/>
        <end position="88"/>
    </location>
</feature>
<dbReference type="NCBIfam" id="TIGR03902">
    <property type="entry name" value="rhom_GG_sort"/>
    <property type="match status" value="1"/>
</dbReference>
<gene>
    <name evidence="7" type="ordered locus">Oter_0800</name>
</gene>
<accession>B1ZVJ1</accession>
<evidence type="ECO:0000256" key="1">
    <source>
        <dbReference type="ARBA" id="ARBA00004141"/>
    </source>
</evidence>
<dbReference type="KEGG" id="ote:Oter_0800"/>